<evidence type="ECO:0000313" key="2">
    <source>
        <dbReference type="Proteomes" id="UP000789901"/>
    </source>
</evidence>
<gene>
    <name evidence="1" type="ORF">GMARGA_LOCUS46135</name>
</gene>
<evidence type="ECO:0000313" key="1">
    <source>
        <dbReference type="EMBL" id="CAG8857314.1"/>
    </source>
</evidence>
<feature type="non-terminal residue" evidence="1">
    <location>
        <position position="64"/>
    </location>
</feature>
<protein>
    <submittedName>
        <fullName evidence="1">1842_t:CDS:1</fullName>
    </submittedName>
</protein>
<dbReference type="Proteomes" id="UP000789901">
    <property type="component" value="Unassembled WGS sequence"/>
</dbReference>
<feature type="non-terminal residue" evidence="1">
    <location>
        <position position="1"/>
    </location>
</feature>
<accession>A0ABN7XPQ9</accession>
<keyword evidence="2" id="KW-1185">Reference proteome</keyword>
<sequence length="64" mass="7448">KVKKEVEIHFKKQFSRRNYEGLMTAITEEEWEIAMDQTKTNSAPDASGILYPLLKNCSNRTKET</sequence>
<comment type="caution">
    <text evidence="1">The sequence shown here is derived from an EMBL/GenBank/DDBJ whole genome shotgun (WGS) entry which is preliminary data.</text>
</comment>
<proteinExistence type="predicted"/>
<organism evidence="1 2">
    <name type="scientific">Gigaspora margarita</name>
    <dbReference type="NCBI Taxonomy" id="4874"/>
    <lineage>
        <taxon>Eukaryota</taxon>
        <taxon>Fungi</taxon>
        <taxon>Fungi incertae sedis</taxon>
        <taxon>Mucoromycota</taxon>
        <taxon>Glomeromycotina</taxon>
        <taxon>Glomeromycetes</taxon>
        <taxon>Diversisporales</taxon>
        <taxon>Gigasporaceae</taxon>
        <taxon>Gigaspora</taxon>
    </lineage>
</organism>
<reference evidence="1 2" key="1">
    <citation type="submission" date="2021-06" db="EMBL/GenBank/DDBJ databases">
        <authorList>
            <person name="Kallberg Y."/>
            <person name="Tangrot J."/>
            <person name="Rosling A."/>
        </authorList>
    </citation>
    <scope>NUCLEOTIDE SEQUENCE [LARGE SCALE GENOMIC DNA]</scope>
    <source>
        <strain evidence="1 2">120-4 pot B 10/14</strain>
    </source>
</reference>
<name>A0ABN7XPQ9_GIGMA</name>
<dbReference type="EMBL" id="CAJVQB010169313">
    <property type="protein sequence ID" value="CAG8857314.1"/>
    <property type="molecule type" value="Genomic_DNA"/>
</dbReference>